<evidence type="ECO:0000313" key="2">
    <source>
        <dbReference type="Proteomes" id="UP000316628"/>
    </source>
</evidence>
<keyword evidence="2" id="KW-1185">Reference proteome</keyword>
<name>A0A543JKU4_9PSEU</name>
<reference evidence="1 2" key="1">
    <citation type="submission" date="2019-06" db="EMBL/GenBank/DDBJ databases">
        <title>Sequencing the genomes of 1000 actinobacteria strains.</title>
        <authorList>
            <person name="Klenk H.-P."/>
        </authorList>
    </citation>
    <scope>NUCLEOTIDE SEQUENCE [LARGE SCALE GENOMIC DNA]</scope>
    <source>
        <strain evidence="1 2">DSM 45456</strain>
    </source>
</reference>
<dbReference type="AlphaFoldDB" id="A0A543JKU4"/>
<evidence type="ECO:0000313" key="1">
    <source>
        <dbReference type="EMBL" id="TQM83455.1"/>
    </source>
</evidence>
<dbReference type="EMBL" id="VFPP01000001">
    <property type="protein sequence ID" value="TQM83455.1"/>
    <property type="molecule type" value="Genomic_DNA"/>
</dbReference>
<accession>A0A543JKU4</accession>
<dbReference type="Proteomes" id="UP000316628">
    <property type="component" value="Unassembled WGS sequence"/>
</dbReference>
<sequence>MLLLLLAAPGVATAAEGLHSCSTAVDGTSATGRCEGRGTFRLLASCADGTTVDSSWLSISNGTGRTRIRCRSTATNAWIEQR</sequence>
<organism evidence="1 2">
    <name type="scientific">Saccharothrix saharensis</name>
    <dbReference type="NCBI Taxonomy" id="571190"/>
    <lineage>
        <taxon>Bacteria</taxon>
        <taxon>Bacillati</taxon>
        <taxon>Actinomycetota</taxon>
        <taxon>Actinomycetes</taxon>
        <taxon>Pseudonocardiales</taxon>
        <taxon>Pseudonocardiaceae</taxon>
        <taxon>Saccharothrix</taxon>
    </lineage>
</organism>
<comment type="caution">
    <text evidence="1">The sequence shown here is derived from an EMBL/GenBank/DDBJ whole genome shotgun (WGS) entry which is preliminary data.</text>
</comment>
<proteinExistence type="predicted"/>
<gene>
    <name evidence="1" type="ORF">FHX81_5880</name>
</gene>
<protein>
    <submittedName>
        <fullName evidence="1">Uncharacterized protein</fullName>
    </submittedName>
</protein>